<dbReference type="Proteomes" id="UP000028534">
    <property type="component" value="Unassembled WGS sequence"/>
</dbReference>
<dbReference type="RefSeq" id="WP_037521453.1">
    <property type="nucleotide sequence ID" value="NZ_CP053021.1"/>
</dbReference>
<dbReference type="STRING" id="13690.AX777_03485"/>
<evidence type="ECO:0000313" key="3">
    <source>
        <dbReference type="EMBL" id="QJR03197.1"/>
    </source>
</evidence>
<organism evidence="2 4">
    <name type="scientific">Sphingobium yanoikuyae</name>
    <name type="common">Sphingomonas yanoikuyae</name>
    <dbReference type="NCBI Taxonomy" id="13690"/>
    <lineage>
        <taxon>Bacteria</taxon>
        <taxon>Pseudomonadati</taxon>
        <taxon>Pseudomonadota</taxon>
        <taxon>Alphaproteobacteria</taxon>
        <taxon>Sphingomonadales</taxon>
        <taxon>Sphingomonadaceae</taxon>
        <taxon>Sphingobium</taxon>
    </lineage>
</organism>
<evidence type="ECO:0000313" key="2">
    <source>
        <dbReference type="EMBL" id="KEZ17218.1"/>
    </source>
</evidence>
<dbReference type="Gene3D" id="3.40.140.10">
    <property type="entry name" value="Cytidine Deaminase, domain 2"/>
    <property type="match status" value="1"/>
</dbReference>
<reference evidence="3 5" key="2">
    <citation type="submission" date="2020-04" db="EMBL/GenBank/DDBJ databases">
        <title>The Whole Genome Analysis of High salt-tolerant Sphingobium yanoikuyae YC-XJ2 with Aryl organophosphorus flame retardants (aryl-OPFRs)-degrading capacity and characteristics of Related phosphotriesterase.</title>
        <authorList>
            <person name="Li X."/>
        </authorList>
    </citation>
    <scope>NUCLEOTIDE SEQUENCE [LARGE SCALE GENOMIC DNA]</scope>
    <source>
        <strain evidence="3 5">YC-XJ2</strain>
    </source>
</reference>
<reference evidence="2 4" key="1">
    <citation type="submission" date="2014-03" db="EMBL/GenBank/DDBJ databases">
        <title>Genome sequence of Sphingobium yanoikuyae B1.</title>
        <authorList>
            <person name="Gan H.M."/>
            <person name="Gan H.Y."/>
            <person name="Savka M.A."/>
        </authorList>
    </citation>
    <scope>NUCLEOTIDE SEQUENCE [LARGE SCALE GENOMIC DNA]</scope>
    <source>
        <strain evidence="2 4">B1</strain>
    </source>
</reference>
<protein>
    <submittedName>
        <fullName evidence="2">DNA repair protein RadC</fullName>
    </submittedName>
</protein>
<dbReference type="AlphaFoldDB" id="A0A084EGX6"/>
<accession>A0A084EGX6</accession>
<dbReference type="PATRIC" id="fig|13690.10.peg.3805"/>
<sequence length="91" mass="10174">MLTLVILDEDGQPRDRLHPDGNWPCLVAHLLASDARRVILHQQRGAAAPQPVDIALTRSLHRRLRALDIHLADHRIDTPSGCFSFRDAGLL</sequence>
<dbReference type="eggNOG" id="COG2003">
    <property type="taxonomic scope" value="Bacteria"/>
</dbReference>
<proteinExistence type="predicted"/>
<evidence type="ECO:0000313" key="5">
    <source>
        <dbReference type="Proteomes" id="UP000502611"/>
    </source>
</evidence>
<dbReference type="EMBL" id="JGVR01000024">
    <property type="protein sequence ID" value="KEZ17218.1"/>
    <property type="molecule type" value="Genomic_DNA"/>
</dbReference>
<dbReference type="Proteomes" id="UP000502611">
    <property type="component" value="Chromosome"/>
</dbReference>
<name>A0A084EGX6_SPHYA</name>
<gene>
    <name evidence="2" type="ORF">CP98_03718</name>
    <name evidence="3" type="ORF">HH800_14070</name>
</gene>
<dbReference type="EMBL" id="CP053021">
    <property type="protein sequence ID" value="QJR03197.1"/>
    <property type="molecule type" value="Genomic_DNA"/>
</dbReference>
<feature type="domain" description="RadC-like JAB" evidence="1">
    <location>
        <begin position="27"/>
        <end position="90"/>
    </location>
</feature>
<dbReference type="Pfam" id="PF04002">
    <property type="entry name" value="RadC"/>
    <property type="match status" value="1"/>
</dbReference>
<evidence type="ECO:0000313" key="4">
    <source>
        <dbReference type="Proteomes" id="UP000028534"/>
    </source>
</evidence>
<evidence type="ECO:0000259" key="1">
    <source>
        <dbReference type="Pfam" id="PF04002"/>
    </source>
</evidence>
<dbReference type="InterPro" id="IPR025657">
    <property type="entry name" value="RadC_JAB"/>
</dbReference>